<proteinExistence type="predicted"/>
<dbReference type="InterPro" id="IPR036388">
    <property type="entry name" value="WH-like_DNA-bd_sf"/>
</dbReference>
<evidence type="ECO:0000313" key="1">
    <source>
        <dbReference type="EMBL" id="MCT7399267.1"/>
    </source>
</evidence>
<dbReference type="EMBL" id="JAODBU010000008">
    <property type="protein sequence ID" value="MCT7399267.1"/>
    <property type="molecule type" value="Genomic_DNA"/>
</dbReference>
<dbReference type="RefSeq" id="WP_260978791.1">
    <property type="nucleotide sequence ID" value="NZ_JAODBU010000008.1"/>
</dbReference>
<sequence length="85" mass="9981">MSRKERFTPQEKEQACIDYIEGNRSKVEICSELYISTSTIQHWAAIYNKYGVAGFAKKLKILLIQNNLRLKLLKNIYVVKHHQLN</sequence>
<protein>
    <submittedName>
        <fullName evidence="1">Transposase</fullName>
    </submittedName>
</protein>
<dbReference type="Gene3D" id="1.10.10.10">
    <property type="entry name" value="Winged helix-like DNA-binding domain superfamily/Winged helix DNA-binding domain"/>
    <property type="match status" value="1"/>
</dbReference>
<comment type="caution">
    <text evidence="1">The sequence shown here is derived from an EMBL/GenBank/DDBJ whole genome shotgun (WGS) entry which is preliminary data.</text>
</comment>
<evidence type="ECO:0000313" key="2">
    <source>
        <dbReference type="Proteomes" id="UP001431199"/>
    </source>
</evidence>
<dbReference type="Pfam" id="PF01527">
    <property type="entry name" value="HTH_Tnp_1"/>
    <property type="match status" value="1"/>
</dbReference>
<dbReference type="Proteomes" id="UP001431199">
    <property type="component" value="Unassembled WGS sequence"/>
</dbReference>
<organism evidence="1 2">
    <name type="scientific">Eubacterium album</name>
    <dbReference type="NCBI Taxonomy" id="2978477"/>
    <lineage>
        <taxon>Bacteria</taxon>
        <taxon>Bacillati</taxon>
        <taxon>Bacillota</taxon>
        <taxon>Clostridia</taxon>
        <taxon>Eubacteriales</taxon>
        <taxon>Eubacteriaceae</taxon>
        <taxon>Eubacterium</taxon>
    </lineage>
</organism>
<gene>
    <name evidence="1" type="ORF">N5B56_09270</name>
</gene>
<accession>A0ABT2M169</accession>
<keyword evidence="2" id="KW-1185">Reference proteome</keyword>
<dbReference type="InterPro" id="IPR002514">
    <property type="entry name" value="Transposase_8"/>
</dbReference>
<name>A0ABT2M169_9FIRM</name>
<dbReference type="SUPFAM" id="SSF46689">
    <property type="entry name" value="Homeodomain-like"/>
    <property type="match status" value="1"/>
</dbReference>
<reference evidence="1" key="1">
    <citation type="submission" date="2022-09" db="EMBL/GenBank/DDBJ databases">
        <title>Eubacterium sp. LFL-14 isolated from human feces.</title>
        <authorList>
            <person name="Liu F."/>
        </authorList>
    </citation>
    <scope>NUCLEOTIDE SEQUENCE</scope>
    <source>
        <strain evidence="1">LFL-14</strain>
    </source>
</reference>
<dbReference type="InterPro" id="IPR009057">
    <property type="entry name" value="Homeodomain-like_sf"/>
</dbReference>